<dbReference type="EMBL" id="AP019835">
    <property type="protein sequence ID" value="BBM50670.1"/>
    <property type="molecule type" value="Genomic_DNA"/>
</dbReference>
<dbReference type="AlphaFoldDB" id="A0A510KG69"/>
<proteinExistence type="predicted"/>
<dbReference type="GO" id="GO:0030288">
    <property type="term" value="C:outer membrane-bounded periplasmic space"/>
    <property type="evidence" value="ECO:0007669"/>
    <property type="project" value="TreeGrafter"/>
</dbReference>
<dbReference type="Gene3D" id="3.40.630.40">
    <property type="entry name" value="Zn-dependent exopeptidases"/>
    <property type="match status" value="1"/>
</dbReference>
<protein>
    <submittedName>
        <fullName evidence="2">N-acetylmuramoyl-L-alanineamidase</fullName>
    </submittedName>
</protein>
<reference evidence="2 3" key="1">
    <citation type="submission" date="2019-07" db="EMBL/GenBank/DDBJ databases">
        <title>Complete Genome Sequence of Leptotrichia wadei Strain JMUB3934.</title>
        <authorList>
            <person name="Watanabe S."/>
            <person name="Cui L."/>
        </authorList>
    </citation>
    <scope>NUCLEOTIDE SEQUENCE [LARGE SCALE GENOMIC DNA]</scope>
    <source>
        <strain evidence="2 3">JMUB3934</strain>
    </source>
</reference>
<dbReference type="CDD" id="cd02696">
    <property type="entry name" value="MurNAc-LAA"/>
    <property type="match status" value="1"/>
</dbReference>
<dbReference type="SUPFAM" id="SSF53187">
    <property type="entry name" value="Zn-dependent exopeptidases"/>
    <property type="match status" value="1"/>
</dbReference>
<gene>
    <name evidence="2" type="ORF">JMUB3934_1982</name>
</gene>
<dbReference type="GO" id="GO:0008745">
    <property type="term" value="F:N-acetylmuramoyl-L-alanine amidase activity"/>
    <property type="evidence" value="ECO:0007669"/>
    <property type="project" value="InterPro"/>
</dbReference>
<sequence length="181" mass="20605">MKKVILNVGHGGVKKDPGACGNGFEEHVWNKDFVENYVKKECETQEVPYAIIYQDYYSTLAKKINNIANQGDVTLSFHLNAAGENATGAEMLYWHSSKKSKELAEYMQEANIEATHLKDRKILPRVKGDRGWTLLFYTATPCLIVESGFITNKNDMEVLEATKKELAKYYIAAVKNYWKNN</sequence>
<evidence type="ECO:0000313" key="3">
    <source>
        <dbReference type="Proteomes" id="UP000321501"/>
    </source>
</evidence>
<dbReference type="InterPro" id="IPR050695">
    <property type="entry name" value="N-acetylmuramoyl_amidase_3"/>
</dbReference>
<dbReference type="Pfam" id="PF01520">
    <property type="entry name" value="Amidase_3"/>
    <property type="match status" value="1"/>
</dbReference>
<evidence type="ECO:0000259" key="1">
    <source>
        <dbReference type="SMART" id="SM00646"/>
    </source>
</evidence>
<dbReference type="RefSeq" id="WP_146964808.1">
    <property type="nucleotide sequence ID" value="NZ_AP019835.1"/>
</dbReference>
<dbReference type="PANTHER" id="PTHR30404:SF8">
    <property type="entry name" value="AUTOLYSIN PH-RELATED"/>
    <property type="match status" value="1"/>
</dbReference>
<dbReference type="SMART" id="SM00646">
    <property type="entry name" value="Ami_3"/>
    <property type="match status" value="1"/>
</dbReference>
<dbReference type="Proteomes" id="UP000321501">
    <property type="component" value="Chromosome"/>
</dbReference>
<dbReference type="GO" id="GO:0009253">
    <property type="term" value="P:peptidoglycan catabolic process"/>
    <property type="evidence" value="ECO:0007669"/>
    <property type="project" value="InterPro"/>
</dbReference>
<feature type="domain" description="MurNAc-LAA" evidence="1">
    <location>
        <begin position="65"/>
        <end position="175"/>
    </location>
</feature>
<name>A0A510KG69_9FUSO</name>
<organism evidence="2 3">
    <name type="scientific">Leptotrichia wadei</name>
    <dbReference type="NCBI Taxonomy" id="157687"/>
    <lineage>
        <taxon>Bacteria</taxon>
        <taxon>Fusobacteriati</taxon>
        <taxon>Fusobacteriota</taxon>
        <taxon>Fusobacteriia</taxon>
        <taxon>Fusobacteriales</taxon>
        <taxon>Leptotrichiaceae</taxon>
        <taxon>Leptotrichia</taxon>
    </lineage>
</organism>
<dbReference type="PANTHER" id="PTHR30404">
    <property type="entry name" value="N-ACETYLMURAMOYL-L-ALANINE AMIDASE"/>
    <property type="match status" value="1"/>
</dbReference>
<dbReference type="InterPro" id="IPR002508">
    <property type="entry name" value="MurNAc-LAA_cat"/>
</dbReference>
<accession>A0A510KG69</accession>
<evidence type="ECO:0000313" key="2">
    <source>
        <dbReference type="EMBL" id="BBM50670.1"/>
    </source>
</evidence>